<keyword evidence="4" id="KW-0007">Acetylation</keyword>
<evidence type="ECO:0000259" key="7">
    <source>
        <dbReference type="PROSITE" id="PS51329"/>
    </source>
</evidence>
<dbReference type="EMBL" id="JBANRG010000014">
    <property type="protein sequence ID" value="KAK7461102.1"/>
    <property type="molecule type" value="Genomic_DNA"/>
</dbReference>
<evidence type="ECO:0000313" key="9">
    <source>
        <dbReference type="Proteomes" id="UP001498398"/>
    </source>
</evidence>
<accession>A0ABR1JGW1</accession>
<comment type="caution">
    <text evidence="8">The sequence shown here is derived from an EMBL/GenBank/DDBJ whole genome shotgun (WGS) entry which is preliminary data.</text>
</comment>
<evidence type="ECO:0000256" key="5">
    <source>
        <dbReference type="ARBA" id="ARBA00026055"/>
    </source>
</evidence>
<dbReference type="Gene3D" id="2.160.20.70">
    <property type="match status" value="1"/>
</dbReference>
<evidence type="ECO:0000313" key="8">
    <source>
        <dbReference type="EMBL" id="KAK7461102.1"/>
    </source>
</evidence>
<dbReference type="Pfam" id="PF07986">
    <property type="entry name" value="TBCC"/>
    <property type="match status" value="1"/>
</dbReference>
<feature type="region of interest" description="Disordered" evidence="6">
    <location>
        <begin position="107"/>
        <end position="162"/>
    </location>
</feature>
<keyword evidence="3" id="KW-0963">Cytoplasm</keyword>
<dbReference type="InterPro" id="IPR017901">
    <property type="entry name" value="C-CAP_CF_C-like"/>
</dbReference>
<feature type="domain" description="C-CAP/cofactor C-like" evidence="7">
    <location>
        <begin position="179"/>
        <end position="310"/>
    </location>
</feature>
<dbReference type="InterPro" id="IPR012945">
    <property type="entry name" value="Tubulin-bd_cofactor_C_dom"/>
</dbReference>
<dbReference type="InterPro" id="IPR027684">
    <property type="entry name" value="TBCC"/>
</dbReference>
<dbReference type="PANTHER" id="PTHR15139">
    <property type="entry name" value="TUBULIN FOLDING COFACTOR C"/>
    <property type="match status" value="1"/>
</dbReference>
<name>A0ABR1JGW1_9AGAR</name>
<sequence>MGIRRCLSHSIPSVENWSDPACRSYLSLPISTTLSELESRINALNESVSGTVSKDALDALTVDFEKISKSLREAIGLIPKTDQGSCEAQLKKLEKSIEDLRKSSAPKSKFAFKRKPKAETSGTATTTISSSSSTSTSTPEPQSVSSQDTSASTSISTSHLTLSSHSQEHLTLRSIAGLPSASDSSSPRLRSDLALTDLENCVVNLLTPPLEKELDISAVQIRNVKNCVVLLPKINGSVMLHDMKNCVVVLGCHQFRMHTSQAVDVCLDIRSNPIIEHCNGIRFGPYPTYDHSATLDTASGTNLSVQDFSHIKPTPSPNWTLLSNDDSEENRLGQIKGAILGSGEKGLPGILESLLPSQ</sequence>
<evidence type="ECO:0000256" key="2">
    <source>
        <dbReference type="ARBA" id="ARBA00008848"/>
    </source>
</evidence>
<comment type="subunit">
    <text evidence="5">Supercomplex made of cofactors A to E. Cofactors A and D function by capturing and stabilizing tubulin in a quasi-native conformation. Cofactor E binds to the cofactor D-tubulin complex; interaction with cofactor C then causes the release of tubulin polypeptides that are committed to the native state.</text>
</comment>
<dbReference type="InterPro" id="IPR016098">
    <property type="entry name" value="CAP/MinC_C"/>
</dbReference>
<dbReference type="PANTHER" id="PTHR15139:SF0">
    <property type="entry name" value="TUBULIN-SPECIFIC CHAPERONE C"/>
    <property type="match status" value="1"/>
</dbReference>
<organism evidence="8 9">
    <name type="scientific">Marasmiellus scandens</name>
    <dbReference type="NCBI Taxonomy" id="2682957"/>
    <lineage>
        <taxon>Eukaryota</taxon>
        <taxon>Fungi</taxon>
        <taxon>Dikarya</taxon>
        <taxon>Basidiomycota</taxon>
        <taxon>Agaricomycotina</taxon>
        <taxon>Agaricomycetes</taxon>
        <taxon>Agaricomycetidae</taxon>
        <taxon>Agaricales</taxon>
        <taxon>Marasmiineae</taxon>
        <taxon>Omphalotaceae</taxon>
        <taxon>Marasmiellus</taxon>
    </lineage>
</organism>
<dbReference type="PROSITE" id="PS51329">
    <property type="entry name" value="C_CAP_COFACTOR_C"/>
    <property type="match status" value="1"/>
</dbReference>
<dbReference type="InterPro" id="IPR038397">
    <property type="entry name" value="TBCC_N_sf"/>
</dbReference>
<comment type="subcellular location">
    <subcellularLocation>
        <location evidence="1">Cytoplasm</location>
    </subcellularLocation>
</comment>
<gene>
    <name evidence="8" type="ORF">VKT23_009030</name>
</gene>
<evidence type="ECO:0000256" key="1">
    <source>
        <dbReference type="ARBA" id="ARBA00004496"/>
    </source>
</evidence>
<dbReference type="Pfam" id="PF16752">
    <property type="entry name" value="TBCC_N"/>
    <property type="match status" value="1"/>
</dbReference>
<proteinExistence type="inferred from homology"/>
<reference evidence="8 9" key="1">
    <citation type="submission" date="2024-01" db="EMBL/GenBank/DDBJ databases">
        <title>A draft genome for the cacao thread blight pathogen Marasmiellus scandens.</title>
        <authorList>
            <person name="Baruah I.K."/>
            <person name="Leung J."/>
            <person name="Bukari Y."/>
            <person name="Amoako-Attah I."/>
            <person name="Meinhardt L.W."/>
            <person name="Bailey B.A."/>
            <person name="Cohen S.P."/>
        </authorList>
    </citation>
    <scope>NUCLEOTIDE SEQUENCE [LARGE SCALE GENOMIC DNA]</scope>
    <source>
        <strain evidence="8 9">GH-19</strain>
    </source>
</reference>
<dbReference type="Gene3D" id="1.20.58.1250">
    <property type="entry name" value="Tubulin Binding Cofactor C, N-terminal domain"/>
    <property type="match status" value="1"/>
</dbReference>
<evidence type="ECO:0000256" key="6">
    <source>
        <dbReference type="SAM" id="MobiDB-lite"/>
    </source>
</evidence>
<dbReference type="InterPro" id="IPR031925">
    <property type="entry name" value="TBCC_N"/>
</dbReference>
<evidence type="ECO:0000256" key="4">
    <source>
        <dbReference type="ARBA" id="ARBA00022990"/>
    </source>
</evidence>
<protein>
    <recommendedName>
        <fullName evidence="7">C-CAP/cofactor C-like domain-containing protein</fullName>
    </recommendedName>
</protein>
<dbReference type="Proteomes" id="UP001498398">
    <property type="component" value="Unassembled WGS sequence"/>
</dbReference>
<feature type="compositionally biased region" description="Low complexity" evidence="6">
    <location>
        <begin position="120"/>
        <end position="162"/>
    </location>
</feature>
<keyword evidence="9" id="KW-1185">Reference proteome</keyword>
<evidence type="ECO:0000256" key="3">
    <source>
        <dbReference type="ARBA" id="ARBA00022490"/>
    </source>
</evidence>
<comment type="similarity">
    <text evidence="2">Belongs to the TBCC family.</text>
</comment>